<dbReference type="Proteomes" id="UP000800200">
    <property type="component" value="Unassembled WGS sequence"/>
</dbReference>
<sequence length="459" mass="52856">MPSPIDVLPSELFFRVTTFLRHHDLTVLTRVSRKFHEIIQPLLWTKIELHRPSFHEDYAHKELRGEEEAMNRPYQLDSTTWRPENKWKMDMEWEPKLTEFISIFEEDTMADRARARHLASMTRWLCLTVVPYLDDRHKRDVWNALAMFTNLEYLEVSAFWSSDNEVVPLKLDTPPMSKLRTVKLRGYVPADFVRHVCQNAPGITELQLALLDAPIGSSLYDNRKNPPPKAHAEDYEGMTEQELDALDDVENFESEECVAPRPLACLNSGIISRLTSLTCLYLCRPSKAKDFDNEYAFHDIYVSVPADKRALYEWAALIRATRSTLVHLTFDQRPVGDENEPDGTRNTEFMVYYCHGPGYQRFVDIVLPVLLEDDAWPALRSIHLFGFETDGRDISKYIPNYTGRIHRGVDLKRQLSERFPDADVIVGLGRRMLVEEETGEVCSGGDVLDGGDGVDSDED</sequence>
<dbReference type="AlphaFoldDB" id="A0A6A6E811"/>
<dbReference type="Gene3D" id="3.80.10.10">
    <property type="entry name" value="Ribonuclease Inhibitor"/>
    <property type="match status" value="1"/>
</dbReference>
<reference evidence="2" key="1">
    <citation type="journal article" date="2020" name="Stud. Mycol.">
        <title>101 Dothideomycetes genomes: a test case for predicting lifestyles and emergence of pathogens.</title>
        <authorList>
            <person name="Haridas S."/>
            <person name="Albert R."/>
            <person name="Binder M."/>
            <person name="Bloem J."/>
            <person name="Labutti K."/>
            <person name="Salamov A."/>
            <person name="Andreopoulos B."/>
            <person name="Baker S."/>
            <person name="Barry K."/>
            <person name="Bills G."/>
            <person name="Bluhm B."/>
            <person name="Cannon C."/>
            <person name="Castanera R."/>
            <person name="Culley D."/>
            <person name="Daum C."/>
            <person name="Ezra D."/>
            <person name="Gonzalez J."/>
            <person name="Henrissat B."/>
            <person name="Kuo A."/>
            <person name="Liang C."/>
            <person name="Lipzen A."/>
            <person name="Lutzoni F."/>
            <person name="Magnuson J."/>
            <person name="Mondo S."/>
            <person name="Nolan M."/>
            <person name="Ohm R."/>
            <person name="Pangilinan J."/>
            <person name="Park H.-J."/>
            <person name="Ramirez L."/>
            <person name="Alfaro M."/>
            <person name="Sun H."/>
            <person name="Tritt A."/>
            <person name="Yoshinaga Y."/>
            <person name="Zwiers L.-H."/>
            <person name="Turgeon B."/>
            <person name="Goodwin S."/>
            <person name="Spatafora J."/>
            <person name="Crous P."/>
            <person name="Grigoriev I."/>
        </authorList>
    </citation>
    <scope>NUCLEOTIDE SEQUENCE</scope>
    <source>
        <strain evidence="2">CBS 207.26</strain>
    </source>
</reference>
<gene>
    <name evidence="2" type="ORF">K469DRAFT_705452</name>
</gene>
<dbReference type="SUPFAM" id="SSF81383">
    <property type="entry name" value="F-box domain"/>
    <property type="match status" value="1"/>
</dbReference>
<dbReference type="InterPro" id="IPR001810">
    <property type="entry name" value="F-box_dom"/>
</dbReference>
<evidence type="ECO:0000313" key="2">
    <source>
        <dbReference type="EMBL" id="KAF2186922.1"/>
    </source>
</evidence>
<feature type="domain" description="F-box" evidence="1">
    <location>
        <begin position="2"/>
        <end position="47"/>
    </location>
</feature>
<protein>
    <recommendedName>
        <fullName evidence="1">F-box domain-containing protein</fullName>
    </recommendedName>
</protein>
<evidence type="ECO:0000259" key="1">
    <source>
        <dbReference type="PROSITE" id="PS50181"/>
    </source>
</evidence>
<organism evidence="2 3">
    <name type="scientific">Zopfia rhizophila CBS 207.26</name>
    <dbReference type="NCBI Taxonomy" id="1314779"/>
    <lineage>
        <taxon>Eukaryota</taxon>
        <taxon>Fungi</taxon>
        <taxon>Dikarya</taxon>
        <taxon>Ascomycota</taxon>
        <taxon>Pezizomycotina</taxon>
        <taxon>Dothideomycetes</taxon>
        <taxon>Dothideomycetes incertae sedis</taxon>
        <taxon>Zopfiaceae</taxon>
        <taxon>Zopfia</taxon>
    </lineage>
</organism>
<dbReference type="InterPro" id="IPR032675">
    <property type="entry name" value="LRR_dom_sf"/>
</dbReference>
<dbReference type="InterPro" id="IPR036047">
    <property type="entry name" value="F-box-like_dom_sf"/>
</dbReference>
<accession>A0A6A6E811</accession>
<dbReference type="OrthoDB" id="3927840at2759"/>
<dbReference type="PROSITE" id="PS50181">
    <property type="entry name" value="FBOX"/>
    <property type="match status" value="1"/>
</dbReference>
<evidence type="ECO:0000313" key="3">
    <source>
        <dbReference type="Proteomes" id="UP000800200"/>
    </source>
</evidence>
<keyword evidence="3" id="KW-1185">Reference proteome</keyword>
<proteinExistence type="predicted"/>
<dbReference type="EMBL" id="ML994628">
    <property type="protein sequence ID" value="KAF2186922.1"/>
    <property type="molecule type" value="Genomic_DNA"/>
</dbReference>
<name>A0A6A6E811_9PEZI</name>
<dbReference type="Pfam" id="PF12937">
    <property type="entry name" value="F-box-like"/>
    <property type="match status" value="1"/>
</dbReference>